<dbReference type="Proteomes" id="UP000309997">
    <property type="component" value="Unassembled WGS sequence"/>
</dbReference>
<dbReference type="EMBL" id="RCHU02000003">
    <property type="protein sequence ID" value="KAL3598312.1"/>
    <property type="molecule type" value="Genomic_DNA"/>
</dbReference>
<name>A0ACC4CL19_POPAL</name>
<gene>
    <name evidence="1" type="ORF">D5086_006230</name>
</gene>
<proteinExistence type="predicted"/>
<accession>A0ACC4CL19</accession>
<organism evidence="1 2">
    <name type="scientific">Populus alba</name>
    <name type="common">White poplar</name>
    <dbReference type="NCBI Taxonomy" id="43335"/>
    <lineage>
        <taxon>Eukaryota</taxon>
        <taxon>Viridiplantae</taxon>
        <taxon>Streptophyta</taxon>
        <taxon>Embryophyta</taxon>
        <taxon>Tracheophyta</taxon>
        <taxon>Spermatophyta</taxon>
        <taxon>Magnoliopsida</taxon>
        <taxon>eudicotyledons</taxon>
        <taxon>Gunneridae</taxon>
        <taxon>Pentapetalae</taxon>
        <taxon>rosids</taxon>
        <taxon>fabids</taxon>
        <taxon>Malpighiales</taxon>
        <taxon>Salicaceae</taxon>
        <taxon>Saliceae</taxon>
        <taxon>Populus</taxon>
    </lineage>
</organism>
<reference evidence="1 2" key="1">
    <citation type="journal article" date="2024" name="Plant Biotechnol. J.">
        <title>Genome and CRISPR/Cas9 system of a widespread forest tree (Populus alba) in the world.</title>
        <authorList>
            <person name="Liu Y.J."/>
            <person name="Jiang P.F."/>
            <person name="Han X.M."/>
            <person name="Li X.Y."/>
            <person name="Wang H.M."/>
            <person name="Wang Y.J."/>
            <person name="Wang X.X."/>
            <person name="Zeng Q.Y."/>
        </authorList>
    </citation>
    <scope>NUCLEOTIDE SEQUENCE [LARGE SCALE GENOMIC DNA]</scope>
    <source>
        <strain evidence="2">cv. PAL-ZL1</strain>
    </source>
</reference>
<comment type="caution">
    <text evidence="1">The sequence shown here is derived from an EMBL/GenBank/DDBJ whole genome shotgun (WGS) entry which is preliminary data.</text>
</comment>
<keyword evidence="2" id="KW-1185">Reference proteome</keyword>
<evidence type="ECO:0000313" key="2">
    <source>
        <dbReference type="Proteomes" id="UP000309997"/>
    </source>
</evidence>
<evidence type="ECO:0000313" key="1">
    <source>
        <dbReference type="EMBL" id="KAL3598312.1"/>
    </source>
</evidence>
<sequence length="72" mass="7853">MPTRMSLMGLSFQYAVATPSPTSTSSYRLNSGGVKRAGGQGKLWNGCHGIYYSLNAPIWRKQQQGKRDGKSS</sequence>
<protein>
    <submittedName>
        <fullName evidence="1">Uncharacterized protein</fullName>
    </submittedName>
</protein>